<evidence type="ECO:0000259" key="1">
    <source>
        <dbReference type="Pfam" id="PF07883"/>
    </source>
</evidence>
<feature type="domain" description="Cupin type-2" evidence="1">
    <location>
        <begin position="49"/>
        <end position="116"/>
    </location>
</feature>
<dbReference type="InterPro" id="IPR011051">
    <property type="entry name" value="RmlC_Cupin_sf"/>
</dbReference>
<dbReference type="AlphaFoldDB" id="A0A7Z0WN17"/>
<protein>
    <submittedName>
        <fullName evidence="2">Cupin</fullName>
    </submittedName>
</protein>
<dbReference type="EMBL" id="MSIF01000004">
    <property type="protein sequence ID" value="OLF11407.1"/>
    <property type="molecule type" value="Genomic_DNA"/>
</dbReference>
<dbReference type="SUPFAM" id="SSF51182">
    <property type="entry name" value="RmlC-like cupins"/>
    <property type="match status" value="1"/>
</dbReference>
<dbReference type="InterPro" id="IPR013096">
    <property type="entry name" value="Cupin_2"/>
</dbReference>
<dbReference type="InterPro" id="IPR014710">
    <property type="entry name" value="RmlC-like_jellyroll"/>
</dbReference>
<comment type="caution">
    <text evidence="2">The sequence shown here is derived from an EMBL/GenBank/DDBJ whole genome shotgun (WGS) entry which is preliminary data.</text>
</comment>
<dbReference type="OrthoDB" id="5243731at2"/>
<evidence type="ECO:0000313" key="3">
    <source>
        <dbReference type="Proteomes" id="UP000185696"/>
    </source>
</evidence>
<name>A0A7Z0WN17_9PSEU</name>
<dbReference type="PANTHER" id="PTHR36440">
    <property type="entry name" value="PUTATIVE (AFU_ORTHOLOGUE AFUA_8G07350)-RELATED"/>
    <property type="match status" value="1"/>
</dbReference>
<dbReference type="Pfam" id="PF07883">
    <property type="entry name" value="Cupin_2"/>
    <property type="match status" value="1"/>
</dbReference>
<reference evidence="2 3" key="1">
    <citation type="submission" date="2016-12" db="EMBL/GenBank/DDBJ databases">
        <title>The draft genome sequence of Actinophytocola xinjiangensis.</title>
        <authorList>
            <person name="Wang W."/>
            <person name="Yuan L."/>
        </authorList>
    </citation>
    <scope>NUCLEOTIDE SEQUENCE [LARGE SCALE GENOMIC DNA]</scope>
    <source>
        <strain evidence="2 3">CGMCC 4.4663</strain>
    </source>
</reference>
<organism evidence="2 3">
    <name type="scientific">Actinophytocola xinjiangensis</name>
    <dbReference type="NCBI Taxonomy" id="485602"/>
    <lineage>
        <taxon>Bacteria</taxon>
        <taxon>Bacillati</taxon>
        <taxon>Actinomycetota</taxon>
        <taxon>Actinomycetes</taxon>
        <taxon>Pseudonocardiales</taxon>
        <taxon>Pseudonocardiaceae</taxon>
    </lineage>
</organism>
<dbReference type="RefSeq" id="WP_075132642.1">
    <property type="nucleotide sequence ID" value="NZ_MSIF01000004.1"/>
</dbReference>
<proteinExistence type="predicted"/>
<accession>A0A7Z0WN17</accession>
<dbReference type="PANTHER" id="PTHR36440:SF1">
    <property type="entry name" value="PUTATIVE (AFU_ORTHOLOGUE AFUA_8G07350)-RELATED"/>
    <property type="match status" value="1"/>
</dbReference>
<keyword evidence="3" id="KW-1185">Reference proteome</keyword>
<sequence length="157" mass="17476">MTYVGDTGEINATYRPADEVEILNRPTVRNAFVATGDVTNGEFGMFQYDMAPQAGGPAAHFHRTFSESFFILEGKVRLFNGDKWVVASKGDFLYVPQGGIHAFSNSFDEPSSMLILFAPAPPREKYFRAMAEIAASGRQMTAEERTEFLASHDQYMV</sequence>
<gene>
    <name evidence="2" type="ORF">BLA60_10520</name>
</gene>
<dbReference type="Gene3D" id="2.60.120.10">
    <property type="entry name" value="Jelly Rolls"/>
    <property type="match status" value="1"/>
</dbReference>
<dbReference type="InterPro" id="IPR053146">
    <property type="entry name" value="QDO-like"/>
</dbReference>
<dbReference type="Proteomes" id="UP000185696">
    <property type="component" value="Unassembled WGS sequence"/>
</dbReference>
<evidence type="ECO:0000313" key="2">
    <source>
        <dbReference type="EMBL" id="OLF11407.1"/>
    </source>
</evidence>